<sequence>MVHLRVTAGTSLATLAPIPVNTDEWTDISSRAFQGRLAVQINGYVGPNGNRAKSKYFERPDRKGKTWSIAFQGRFLEEISADDLLFGNTFDRPITLPWGSSAVLSFMSLVDPTLSHDLSAKRPWALSPAISSFPFMAHARGTVLPEERHPSEVLGEGGWEMYEGKEGAGAGEGSGSLSGGSGSTSGTSTPRKGLDGPAERKSWFGKVENRRAVTFGPDDIITGDFCHSFLHFPDLSLVLPGGIRFDLKRYWDGQPVRFVCLRRPEKGVMPQDSEVFWAVQLEIVEDVEVVRGMSDEEDEEDEEDEDEDDEEDDEEYEDAEGGEDEDDAEAAAEDGEENSARTAPREDVD</sequence>
<dbReference type="InParanoid" id="A0A165DLZ9"/>
<feature type="region of interest" description="Disordered" evidence="1">
    <location>
        <begin position="288"/>
        <end position="349"/>
    </location>
</feature>
<accession>A0A165DLZ9</accession>
<keyword evidence="4" id="KW-1185">Reference proteome</keyword>
<evidence type="ECO:0000313" key="3">
    <source>
        <dbReference type="EMBL" id="KZT53098.1"/>
    </source>
</evidence>
<proteinExistence type="predicted"/>
<feature type="domain" description="Domain of unknown function at the cortex 1" evidence="2">
    <location>
        <begin position="3"/>
        <end position="284"/>
    </location>
</feature>
<dbReference type="STRING" id="1353952.A0A165DLZ9"/>
<feature type="region of interest" description="Disordered" evidence="1">
    <location>
        <begin position="162"/>
        <end position="200"/>
    </location>
</feature>
<evidence type="ECO:0000313" key="4">
    <source>
        <dbReference type="Proteomes" id="UP000076842"/>
    </source>
</evidence>
<evidence type="ECO:0000256" key="1">
    <source>
        <dbReference type="SAM" id="MobiDB-lite"/>
    </source>
</evidence>
<dbReference type="Proteomes" id="UP000076842">
    <property type="component" value="Unassembled WGS sequence"/>
</dbReference>
<feature type="compositionally biased region" description="Gly residues" evidence="1">
    <location>
        <begin position="167"/>
        <end position="183"/>
    </location>
</feature>
<dbReference type="InterPro" id="IPR013897">
    <property type="entry name" value="Duc1"/>
</dbReference>
<reference evidence="3 4" key="1">
    <citation type="journal article" date="2016" name="Mol. Biol. Evol.">
        <title>Comparative Genomics of Early-Diverging Mushroom-Forming Fungi Provides Insights into the Origins of Lignocellulose Decay Capabilities.</title>
        <authorList>
            <person name="Nagy L.G."/>
            <person name="Riley R."/>
            <person name="Tritt A."/>
            <person name="Adam C."/>
            <person name="Daum C."/>
            <person name="Floudas D."/>
            <person name="Sun H."/>
            <person name="Yadav J.S."/>
            <person name="Pangilinan J."/>
            <person name="Larsson K.H."/>
            <person name="Matsuura K."/>
            <person name="Barry K."/>
            <person name="Labutti K."/>
            <person name="Kuo R."/>
            <person name="Ohm R.A."/>
            <person name="Bhattacharya S.S."/>
            <person name="Shirouzu T."/>
            <person name="Yoshinaga Y."/>
            <person name="Martin F.M."/>
            <person name="Grigoriev I.V."/>
            <person name="Hibbett D.S."/>
        </authorList>
    </citation>
    <scope>NUCLEOTIDE SEQUENCE [LARGE SCALE GENOMIC DNA]</scope>
    <source>
        <strain evidence="3 4">HHB12733</strain>
    </source>
</reference>
<gene>
    <name evidence="3" type="ORF">CALCODRAFT_486606</name>
</gene>
<dbReference type="Pfam" id="PF08588">
    <property type="entry name" value="Duc1"/>
    <property type="match status" value="1"/>
</dbReference>
<feature type="compositionally biased region" description="Acidic residues" evidence="1">
    <location>
        <begin position="295"/>
        <end position="337"/>
    </location>
</feature>
<organism evidence="3 4">
    <name type="scientific">Calocera cornea HHB12733</name>
    <dbReference type="NCBI Taxonomy" id="1353952"/>
    <lineage>
        <taxon>Eukaryota</taxon>
        <taxon>Fungi</taxon>
        <taxon>Dikarya</taxon>
        <taxon>Basidiomycota</taxon>
        <taxon>Agaricomycotina</taxon>
        <taxon>Dacrymycetes</taxon>
        <taxon>Dacrymycetales</taxon>
        <taxon>Dacrymycetaceae</taxon>
        <taxon>Calocera</taxon>
    </lineage>
</organism>
<dbReference type="OrthoDB" id="2119945at2759"/>
<dbReference type="AlphaFoldDB" id="A0A165DLZ9"/>
<name>A0A165DLZ9_9BASI</name>
<dbReference type="PANTHER" id="PTHR34826:SF2">
    <property type="entry name" value="UPF0590 PROTEIN C409.17C"/>
    <property type="match status" value="1"/>
</dbReference>
<evidence type="ECO:0000259" key="2">
    <source>
        <dbReference type="Pfam" id="PF08588"/>
    </source>
</evidence>
<dbReference type="EMBL" id="KV424046">
    <property type="protein sequence ID" value="KZT53098.1"/>
    <property type="molecule type" value="Genomic_DNA"/>
</dbReference>
<protein>
    <submittedName>
        <fullName evidence="3">DUF1769-domain-containing protein</fullName>
    </submittedName>
</protein>
<dbReference type="PANTHER" id="PTHR34826">
    <property type="entry name" value="UPF0590 PROTEIN C409.17C"/>
    <property type="match status" value="1"/>
</dbReference>